<evidence type="ECO:0000313" key="2">
    <source>
        <dbReference type="Proteomes" id="UP000676336"/>
    </source>
</evidence>
<dbReference type="EMBL" id="CAJOBI010054584">
    <property type="protein sequence ID" value="CAF4388137.1"/>
    <property type="molecule type" value="Genomic_DNA"/>
</dbReference>
<proteinExistence type="predicted"/>
<organism evidence="1 2">
    <name type="scientific">Rotaria magnacalcarata</name>
    <dbReference type="NCBI Taxonomy" id="392030"/>
    <lineage>
        <taxon>Eukaryota</taxon>
        <taxon>Metazoa</taxon>
        <taxon>Spiralia</taxon>
        <taxon>Gnathifera</taxon>
        <taxon>Rotifera</taxon>
        <taxon>Eurotatoria</taxon>
        <taxon>Bdelloidea</taxon>
        <taxon>Philodinida</taxon>
        <taxon>Philodinidae</taxon>
        <taxon>Rotaria</taxon>
    </lineage>
</organism>
<dbReference type="Proteomes" id="UP000676336">
    <property type="component" value="Unassembled WGS sequence"/>
</dbReference>
<feature type="non-terminal residue" evidence="1">
    <location>
        <position position="83"/>
    </location>
</feature>
<accession>A0A8S2VDJ8</accession>
<gene>
    <name evidence="1" type="ORF">SMN809_LOCUS29884</name>
</gene>
<reference evidence="1" key="1">
    <citation type="submission" date="2021-02" db="EMBL/GenBank/DDBJ databases">
        <authorList>
            <person name="Nowell W R."/>
        </authorList>
    </citation>
    <scope>NUCLEOTIDE SEQUENCE</scope>
</reference>
<sequence length="83" mass="8942">MTNGAGVCSGILGAVLYTNNCTIVFTLTVNAYYTAVTVQIEDYYSSLSTTPMSSVPLEFLFYGYITPVDCSAQPSIIGVRPNR</sequence>
<comment type="caution">
    <text evidence="1">The sequence shown here is derived from an EMBL/GenBank/DDBJ whole genome shotgun (WGS) entry which is preliminary data.</text>
</comment>
<name>A0A8S2VDJ8_9BILA</name>
<evidence type="ECO:0000313" key="1">
    <source>
        <dbReference type="EMBL" id="CAF4388137.1"/>
    </source>
</evidence>
<dbReference type="AlphaFoldDB" id="A0A8S2VDJ8"/>
<protein>
    <submittedName>
        <fullName evidence="1">Uncharacterized protein</fullName>
    </submittedName>
</protein>